<dbReference type="EMBL" id="MCFD01000002">
    <property type="protein sequence ID" value="ORX72860.1"/>
    <property type="molecule type" value="Genomic_DNA"/>
</dbReference>
<dbReference type="GeneID" id="63801959"/>
<accession>A0A1Y1WH18</accession>
<dbReference type="AlphaFoldDB" id="A0A1Y1WH18"/>
<evidence type="ECO:0000313" key="2">
    <source>
        <dbReference type="Proteomes" id="UP000193922"/>
    </source>
</evidence>
<dbReference type="RefSeq" id="XP_040746200.1">
    <property type="nucleotide sequence ID" value="XM_040885311.1"/>
</dbReference>
<dbReference type="Proteomes" id="UP000193922">
    <property type="component" value="Unassembled WGS sequence"/>
</dbReference>
<gene>
    <name evidence="1" type="ORF">DL89DRAFT_255035</name>
</gene>
<reference evidence="1 2" key="1">
    <citation type="submission" date="2016-07" db="EMBL/GenBank/DDBJ databases">
        <title>Pervasive Adenine N6-methylation of Active Genes in Fungi.</title>
        <authorList>
            <consortium name="DOE Joint Genome Institute"/>
            <person name="Mondo S.J."/>
            <person name="Dannebaum R.O."/>
            <person name="Kuo R.C."/>
            <person name="Labutti K."/>
            <person name="Haridas S."/>
            <person name="Kuo A."/>
            <person name="Salamov A."/>
            <person name="Ahrendt S.R."/>
            <person name="Lipzen A."/>
            <person name="Sullivan W."/>
            <person name="Andreopoulos W.B."/>
            <person name="Clum A."/>
            <person name="Lindquist E."/>
            <person name="Daum C."/>
            <person name="Ramamoorthy G.K."/>
            <person name="Gryganskyi A."/>
            <person name="Culley D."/>
            <person name="Magnuson J.K."/>
            <person name="James T.Y."/>
            <person name="O'Malley M.A."/>
            <person name="Stajich J.E."/>
            <person name="Spatafora J.W."/>
            <person name="Visel A."/>
            <person name="Grigoriev I.V."/>
        </authorList>
    </citation>
    <scope>NUCLEOTIDE SEQUENCE [LARGE SCALE GENOMIC DNA]</scope>
    <source>
        <strain evidence="1 2">ATCC 12442</strain>
    </source>
</reference>
<keyword evidence="2" id="KW-1185">Reference proteome</keyword>
<sequence>MGEPYLGVARILHNLLVHAAHEMHSVAVVCALQTVKQIAVQEGSAGAAAQRALAEVAAKMCAMAGGNANAQDRVCLVYCLFHGWAVAQSGASEAKRCWDFAQIQQRRIGEHRDVAVNRGWPGIGIGLAGPAPAQYRRQHARVSAILHAALQRHAQHCPAMRDVD</sequence>
<name>A0A1Y1WH18_9FUNG</name>
<protein>
    <submittedName>
        <fullName evidence="1">Uncharacterized protein</fullName>
    </submittedName>
</protein>
<organism evidence="1 2">
    <name type="scientific">Linderina pennispora</name>
    <dbReference type="NCBI Taxonomy" id="61395"/>
    <lineage>
        <taxon>Eukaryota</taxon>
        <taxon>Fungi</taxon>
        <taxon>Fungi incertae sedis</taxon>
        <taxon>Zoopagomycota</taxon>
        <taxon>Kickxellomycotina</taxon>
        <taxon>Kickxellomycetes</taxon>
        <taxon>Kickxellales</taxon>
        <taxon>Kickxellaceae</taxon>
        <taxon>Linderina</taxon>
    </lineage>
</organism>
<comment type="caution">
    <text evidence="1">The sequence shown here is derived from an EMBL/GenBank/DDBJ whole genome shotgun (WGS) entry which is preliminary data.</text>
</comment>
<proteinExistence type="predicted"/>
<evidence type="ECO:0000313" key="1">
    <source>
        <dbReference type="EMBL" id="ORX72860.1"/>
    </source>
</evidence>